<dbReference type="InterPro" id="IPR003593">
    <property type="entry name" value="AAA+_ATPase"/>
</dbReference>
<feature type="domain" description="AAA+ ATPase" evidence="1">
    <location>
        <begin position="46"/>
        <end position="196"/>
    </location>
</feature>
<keyword evidence="3" id="KW-1185">Reference proteome</keyword>
<name>A0ABW9UJN7_9BACL</name>
<dbReference type="SUPFAM" id="SSF52540">
    <property type="entry name" value="P-loop containing nucleoside triphosphate hydrolases"/>
    <property type="match status" value="1"/>
</dbReference>
<evidence type="ECO:0000259" key="1">
    <source>
        <dbReference type="SMART" id="SM00382"/>
    </source>
</evidence>
<dbReference type="SMART" id="SM00382">
    <property type="entry name" value="AAA"/>
    <property type="match status" value="1"/>
</dbReference>
<dbReference type="EMBL" id="WSEM01000034">
    <property type="protein sequence ID" value="MVQ39524.1"/>
    <property type="molecule type" value="Genomic_DNA"/>
</dbReference>
<proteinExistence type="predicted"/>
<dbReference type="Pfam" id="PF05621">
    <property type="entry name" value="TniB"/>
    <property type="match status" value="1"/>
</dbReference>
<gene>
    <name evidence="2" type="ORF">GON05_33535</name>
</gene>
<dbReference type="Gene3D" id="3.40.50.300">
    <property type="entry name" value="P-loop containing nucleotide triphosphate hydrolases"/>
    <property type="match status" value="1"/>
</dbReference>
<organism evidence="2 3">
    <name type="scientific">Paenibacillus anseongense</name>
    <dbReference type="NCBI Taxonomy" id="2682845"/>
    <lineage>
        <taxon>Bacteria</taxon>
        <taxon>Bacillati</taxon>
        <taxon>Bacillota</taxon>
        <taxon>Bacilli</taxon>
        <taxon>Bacillales</taxon>
        <taxon>Paenibacillaceae</taxon>
        <taxon>Paenibacillus</taxon>
    </lineage>
</organism>
<evidence type="ECO:0000313" key="3">
    <source>
        <dbReference type="Proteomes" id="UP000467637"/>
    </source>
</evidence>
<dbReference type="InterPro" id="IPR008868">
    <property type="entry name" value="TniB"/>
</dbReference>
<reference evidence="2 3" key="1">
    <citation type="submission" date="2019-12" db="EMBL/GenBank/DDBJ databases">
        <authorList>
            <person name="Huq M.A."/>
        </authorList>
    </citation>
    <scope>NUCLEOTIDE SEQUENCE [LARGE SCALE GENOMIC DNA]</scope>
    <source>
        <strain evidence="2 3">MAH-34</strain>
    </source>
</reference>
<dbReference type="Proteomes" id="UP000467637">
    <property type="component" value="Unassembled WGS sequence"/>
</dbReference>
<dbReference type="RefSeq" id="WP_157325691.1">
    <property type="nucleotide sequence ID" value="NZ_WSEM01000034.1"/>
</dbReference>
<comment type="caution">
    <text evidence="2">The sequence shown here is derived from an EMBL/GenBank/DDBJ whole genome shotgun (WGS) entry which is preliminary data.</text>
</comment>
<accession>A0ABW9UJN7</accession>
<sequence>MKNDEHKEFQARISNLFIEHDEVTRIWRRLDKNRRNKRAGTESAESPIHIFIEGKPGAGKSMTLKKYVKKNKGWTVVDEDDTETDIKPVIYMTLPIPFTYKGFYNNILKAMELPARNADVDRIKTQAFEMMKALKVEMLIIDELDYLLASTFVQRKAVMENIKDIANSADVCLVCVGTLAIEELRTLNTQHIRRYPKTVLRHFENCDDAFKAFIKNIEVQLSPPPGLLDWTQDGSVFPEFLYEVTGGLVGWIKPILREAFDIIGVMEEDFNDFNVLKNLDGDVIVEAQKNIIGEFADNDMAKILADELVSEEESTG</sequence>
<dbReference type="InterPro" id="IPR027417">
    <property type="entry name" value="P-loop_NTPase"/>
</dbReference>
<protein>
    <submittedName>
        <fullName evidence="2">AAA family ATPase</fullName>
    </submittedName>
</protein>
<evidence type="ECO:0000313" key="2">
    <source>
        <dbReference type="EMBL" id="MVQ39524.1"/>
    </source>
</evidence>